<accession>A0A0F9D9R0</accession>
<evidence type="ECO:0000256" key="6">
    <source>
        <dbReference type="SAM" id="Phobius"/>
    </source>
</evidence>
<dbReference type="GO" id="GO:0005886">
    <property type="term" value="C:plasma membrane"/>
    <property type="evidence" value="ECO:0007669"/>
    <property type="project" value="UniProtKB-SubCell"/>
</dbReference>
<evidence type="ECO:0000256" key="3">
    <source>
        <dbReference type="ARBA" id="ARBA00022692"/>
    </source>
</evidence>
<dbReference type="EMBL" id="LAZR01040421">
    <property type="protein sequence ID" value="KKL14536.1"/>
    <property type="molecule type" value="Genomic_DNA"/>
</dbReference>
<evidence type="ECO:0000256" key="4">
    <source>
        <dbReference type="ARBA" id="ARBA00022989"/>
    </source>
</evidence>
<dbReference type="InterPro" id="IPR022791">
    <property type="entry name" value="L-PG_synthase/AglD"/>
</dbReference>
<comment type="caution">
    <text evidence="7">The sequence shown here is derived from an EMBL/GenBank/DDBJ whole genome shotgun (WGS) entry which is preliminary data.</text>
</comment>
<dbReference type="AlphaFoldDB" id="A0A0F9D9R0"/>
<keyword evidence="4 6" id="KW-1133">Transmembrane helix</keyword>
<feature type="transmembrane region" description="Helical" evidence="6">
    <location>
        <begin position="87"/>
        <end position="110"/>
    </location>
</feature>
<proteinExistence type="predicted"/>
<evidence type="ECO:0000256" key="2">
    <source>
        <dbReference type="ARBA" id="ARBA00022475"/>
    </source>
</evidence>
<keyword evidence="5 6" id="KW-0472">Membrane</keyword>
<keyword evidence="3 6" id="KW-0812">Transmembrane</keyword>
<dbReference type="Pfam" id="PF03706">
    <property type="entry name" value="LPG_synthase_TM"/>
    <property type="match status" value="1"/>
</dbReference>
<feature type="transmembrane region" description="Helical" evidence="6">
    <location>
        <begin position="130"/>
        <end position="151"/>
    </location>
</feature>
<feature type="transmembrane region" description="Helical" evidence="6">
    <location>
        <begin position="52"/>
        <end position="75"/>
    </location>
</feature>
<sequence length="177" mass="19264">IIVVITIVAAVFLVTKSGRSKMLHVFKTIEDKGLALIKKALMALILYCKKPLVLIAAILLTVICQVMSIFSIYLVCRGMQIEASFIYYLAFFPTSWVIGVIPISVGGAGIMEGVLNTLFGKVATISTDDIAIPGLIQRVIFLTASLPGLIIHLKGHHLPSNTTDKQDFSVDSQQKFT</sequence>
<organism evidence="7">
    <name type="scientific">marine sediment metagenome</name>
    <dbReference type="NCBI Taxonomy" id="412755"/>
    <lineage>
        <taxon>unclassified sequences</taxon>
        <taxon>metagenomes</taxon>
        <taxon>ecological metagenomes</taxon>
    </lineage>
</organism>
<comment type="subcellular location">
    <subcellularLocation>
        <location evidence="1">Cell membrane</location>
        <topology evidence="1">Multi-pass membrane protein</topology>
    </subcellularLocation>
</comment>
<feature type="non-terminal residue" evidence="7">
    <location>
        <position position="1"/>
    </location>
</feature>
<protein>
    <recommendedName>
        <fullName evidence="8">Flippase-like domain-containing protein</fullName>
    </recommendedName>
</protein>
<reference evidence="7" key="1">
    <citation type="journal article" date="2015" name="Nature">
        <title>Complex archaea that bridge the gap between prokaryotes and eukaryotes.</title>
        <authorList>
            <person name="Spang A."/>
            <person name="Saw J.H."/>
            <person name="Jorgensen S.L."/>
            <person name="Zaremba-Niedzwiedzka K."/>
            <person name="Martijn J."/>
            <person name="Lind A.E."/>
            <person name="van Eijk R."/>
            <person name="Schleper C."/>
            <person name="Guy L."/>
            <person name="Ettema T.J."/>
        </authorList>
    </citation>
    <scope>NUCLEOTIDE SEQUENCE</scope>
</reference>
<evidence type="ECO:0000256" key="5">
    <source>
        <dbReference type="ARBA" id="ARBA00023136"/>
    </source>
</evidence>
<keyword evidence="2" id="KW-1003">Cell membrane</keyword>
<evidence type="ECO:0000313" key="7">
    <source>
        <dbReference type="EMBL" id="KKL14536.1"/>
    </source>
</evidence>
<evidence type="ECO:0008006" key="8">
    <source>
        <dbReference type="Google" id="ProtNLM"/>
    </source>
</evidence>
<name>A0A0F9D9R0_9ZZZZ</name>
<gene>
    <name evidence="7" type="ORF">LCGC14_2514680</name>
</gene>
<evidence type="ECO:0000256" key="1">
    <source>
        <dbReference type="ARBA" id="ARBA00004651"/>
    </source>
</evidence>